<reference evidence="3" key="3">
    <citation type="submission" date="2006-01" db="EMBL/GenBank/DDBJ databases">
        <authorList>
            <person name="Buell R."/>
        </authorList>
    </citation>
    <scope>NUCLEOTIDE SEQUENCE</scope>
</reference>
<evidence type="ECO:0000256" key="1">
    <source>
        <dbReference type="SAM" id="Coils"/>
    </source>
</evidence>
<evidence type="ECO:0000256" key="2">
    <source>
        <dbReference type="SAM" id="MobiDB-lite"/>
    </source>
</evidence>
<sequence length="738" mass="81815">MAPRKPNPASATGPDPGRIDDDTTAFLGASLVDDDELAKLVSSGVVVEEQAFTPGKAMVPKPGDNRTVVFAIFFEAGLRFPCNVWLPEILRLFQACWTARFEPSAELFGAVFFATMNSKTVVTLARTKKTAFGSVNFNVRLERSDLWLVNAAMSKWDRHWMAKWYYYSITFEAGSEAAKALRCRRRAIAPNRKPKVAVDGAMEARFALLRKICSRLSCRDLVEEFCMLHIFPLSQSWQVVVDQDEEVDGLPKLVPPAGVNVLTLDQADAEARKMIGDVSVTEFSQLLKRQAAGRANRVYDGELPSRMNPLRVDDAAGPSRKRMRGEVKSAPRKRRALASTDSDADDKDIVEDNDDGVEGEDVGETEVAAEKAAEEAADNRAGMPGYTPTPSPEHVETGVESNCSPLRRKDMERAKALVAIASAKVAKRGPVKKTSKRIGLVEGVSALVSPAGSSSLFTELNEFDEGCSAIKSLVVRILAAHCLTERTMRARLDGLKNRLRAKDDELGYKSLEMEGLAHALKETKAENKRLQAELEKGSEAKAEIERLKAELKKEQTHSAALTDYYNLTEPKMEALRQEVSQAEAKTKREAQRFAREMVKATEFVKTACQTLRLAFPTWGRGCVESLAKMLPPLTSRSGLSRPAVRSRTAPLHMVIAVHACRRPSPWASCSSSAVSTSLSSLTLRMGTRSYKVLKVAGWIRAHPRRSLEDYDCVHIERREDMVCFWRNHQRTDRQEAIA</sequence>
<feature type="region of interest" description="Disordered" evidence="2">
    <location>
        <begin position="300"/>
        <end position="403"/>
    </location>
</feature>
<reference evidence="3" key="1">
    <citation type="journal article" date="2005" name="BMC Biol.">
        <title>The sequence of rice chromosomes 11 and 12, rich in disease resistance genes and recent gene duplications.</title>
        <authorList>
            <consortium name="The rice chromosomes 11 and 12 sequencing consortia"/>
        </authorList>
    </citation>
    <scope>NUCLEOTIDE SEQUENCE [LARGE SCALE GENOMIC DNA]</scope>
</reference>
<feature type="compositionally biased region" description="Acidic residues" evidence="2">
    <location>
        <begin position="342"/>
        <end position="364"/>
    </location>
</feature>
<reference evidence="3" key="2">
    <citation type="submission" date="2005-04" db="EMBL/GenBank/DDBJ databases">
        <authorList>
            <person name="Buell C.R."/>
            <person name="Wing R.A."/>
            <person name="McCombie W.A."/>
            <person name="Ouyang S."/>
        </authorList>
    </citation>
    <scope>NUCLEOTIDE SEQUENCE</scope>
</reference>
<dbReference type="EMBL" id="DP000011">
    <property type="protein sequence ID" value="ABA96163.1"/>
    <property type="molecule type" value="Genomic_DNA"/>
</dbReference>
<protein>
    <recommendedName>
        <fullName evidence="4">Transposable element protein, putative, Transposase_28</fullName>
    </recommendedName>
</protein>
<accession>Q2QVV7</accession>
<dbReference type="AlphaFoldDB" id="Q2QVV7"/>
<evidence type="ECO:0008006" key="4">
    <source>
        <dbReference type="Google" id="ProtNLM"/>
    </source>
</evidence>
<proteinExistence type="predicted"/>
<name>Q2QVV7_ORYSJ</name>
<gene>
    <name evidence="3" type="ordered locus">LOC_Os12g11490</name>
</gene>
<organism evidence="3">
    <name type="scientific">Oryza sativa subsp. japonica</name>
    <name type="common">Rice</name>
    <dbReference type="NCBI Taxonomy" id="39947"/>
    <lineage>
        <taxon>Eukaryota</taxon>
        <taxon>Viridiplantae</taxon>
        <taxon>Streptophyta</taxon>
        <taxon>Embryophyta</taxon>
        <taxon>Tracheophyta</taxon>
        <taxon>Spermatophyta</taxon>
        <taxon>Magnoliopsida</taxon>
        <taxon>Liliopsida</taxon>
        <taxon>Poales</taxon>
        <taxon>Poaceae</taxon>
        <taxon>BOP clade</taxon>
        <taxon>Oryzoideae</taxon>
        <taxon>Oryzeae</taxon>
        <taxon>Oryzinae</taxon>
        <taxon>Oryza</taxon>
        <taxon>Oryza sativa</taxon>
    </lineage>
</organism>
<feature type="coiled-coil region" evidence="1">
    <location>
        <begin position="513"/>
        <end position="592"/>
    </location>
</feature>
<keyword evidence="1" id="KW-0175">Coiled coil</keyword>
<feature type="compositionally biased region" description="Basic and acidic residues" evidence="2">
    <location>
        <begin position="368"/>
        <end position="378"/>
    </location>
</feature>
<evidence type="ECO:0000313" key="3">
    <source>
        <dbReference type="EMBL" id="ABA96163.1"/>
    </source>
</evidence>